<reference evidence="1 2" key="1">
    <citation type="submission" date="2016-11" db="EMBL/GenBank/DDBJ databases">
        <title>Rahnella oryzae sp. nov., isolated from rice root.</title>
        <authorList>
            <person name="Zhang X.-X."/>
            <person name="Zhang J."/>
        </authorList>
    </citation>
    <scope>NUCLEOTIDE SEQUENCE [LARGE SCALE GENOMIC DNA]</scope>
    <source>
        <strain evidence="1 2">J11-6</strain>
    </source>
</reference>
<protein>
    <submittedName>
        <fullName evidence="1">Uncharacterized protein</fullName>
    </submittedName>
</protein>
<name>A0A1S8CMW1_9GAMM</name>
<evidence type="ECO:0000313" key="2">
    <source>
        <dbReference type="Proteomes" id="UP000216021"/>
    </source>
</evidence>
<dbReference type="Proteomes" id="UP000216021">
    <property type="component" value="Unassembled WGS sequence"/>
</dbReference>
<comment type="caution">
    <text evidence="1">The sequence shown here is derived from an EMBL/GenBank/DDBJ whole genome shotgun (WGS) entry which is preliminary data.</text>
</comment>
<accession>A0A1S8CMW1</accession>
<keyword evidence="2" id="KW-1185">Reference proteome</keyword>
<evidence type="ECO:0000313" key="1">
    <source>
        <dbReference type="EMBL" id="OMQ23839.1"/>
    </source>
</evidence>
<organism evidence="1 2">
    <name type="scientific">Serratia oryzae</name>
    <dbReference type="NCBI Taxonomy" id="2034155"/>
    <lineage>
        <taxon>Bacteria</taxon>
        <taxon>Pseudomonadati</taxon>
        <taxon>Pseudomonadota</taxon>
        <taxon>Gammaproteobacteria</taxon>
        <taxon>Enterobacterales</taxon>
        <taxon>Yersiniaceae</taxon>
        <taxon>Serratia</taxon>
    </lineage>
</organism>
<dbReference type="AlphaFoldDB" id="A0A1S8CMW1"/>
<gene>
    <name evidence="1" type="ORF">BMI79_10110</name>
</gene>
<proteinExistence type="predicted"/>
<dbReference type="STRING" id="2034155.BMI79_10110"/>
<sequence>MSLRRPLDPFLEGGDNYADTEGPFGSIKVCPDSLCLLNAEDIVVPGIKCIGQLTVGEYYAVGNIDVLHSQAKLAVESRWHDASSRMAIVGE</sequence>
<dbReference type="EMBL" id="MOXD01000004">
    <property type="protein sequence ID" value="OMQ23839.1"/>
    <property type="molecule type" value="Genomic_DNA"/>
</dbReference>